<gene>
    <name evidence="2" type="ORF">FSB_LOCUS42088</name>
</gene>
<accession>A0A2N9HJ15</accession>
<dbReference type="PANTHER" id="PTHR32108:SF9">
    <property type="entry name" value="REVERSE TRANSCRIPTASE RNASE H-LIKE DOMAIN-CONTAINING PROTEIN"/>
    <property type="match status" value="1"/>
</dbReference>
<feature type="compositionally biased region" description="Polar residues" evidence="1">
    <location>
        <begin position="237"/>
        <end position="250"/>
    </location>
</feature>
<dbReference type="AlphaFoldDB" id="A0A2N9HJ15"/>
<dbReference type="EMBL" id="OIVN01003890">
    <property type="protein sequence ID" value="SPD14206.1"/>
    <property type="molecule type" value="Genomic_DNA"/>
</dbReference>
<sequence>MAGETSGPGPSEQEIRMVALERKFEELLSFVQLIAKRNPDDENQRKEDDKDTNDGEPEGHSNTNTTPPPPTPPKPEGKDSQLDSKIDSLEEEDQAHTGSWRIPSWPNTVSTPKIAPDRFDLQRMEKKSNETFREYAQRWREKAARARPPLDEREMIKIFVDTLKNPYFDRMIGLQMQFFVDLIPVGERIEDVVKTKKIVDMTALMALAKQAAKKAPTKKKGRGCANDRKKQWKAKASSPNLHHAANTTKANPNSGSDSGSGSGPDTSDTGKASGKPSQ</sequence>
<feature type="compositionally biased region" description="Basic and acidic residues" evidence="1">
    <location>
        <begin position="75"/>
        <end position="88"/>
    </location>
</feature>
<evidence type="ECO:0008006" key="3">
    <source>
        <dbReference type="Google" id="ProtNLM"/>
    </source>
</evidence>
<feature type="compositionally biased region" description="Low complexity" evidence="1">
    <location>
        <begin position="251"/>
        <end position="270"/>
    </location>
</feature>
<evidence type="ECO:0000313" key="2">
    <source>
        <dbReference type="EMBL" id="SPD14206.1"/>
    </source>
</evidence>
<proteinExistence type="predicted"/>
<reference evidence="2" key="1">
    <citation type="submission" date="2018-02" db="EMBL/GenBank/DDBJ databases">
        <authorList>
            <person name="Cohen D.B."/>
            <person name="Kent A.D."/>
        </authorList>
    </citation>
    <scope>NUCLEOTIDE SEQUENCE</scope>
</reference>
<evidence type="ECO:0000256" key="1">
    <source>
        <dbReference type="SAM" id="MobiDB-lite"/>
    </source>
</evidence>
<feature type="region of interest" description="Disordered" evidence="1">
    <location>
        <begin position="35"/>
        <end position="114"/>
    </location>
</feature>
<name>A0A2N9HJ15_FAGSY</name>
<feature type="compositionally biased region" description="Basic and acidic residues" evidence="1">
    <location>
        <begin position="37"/>
        <end position="59"/>
    </location>
</feature>
<dbReference type="PANTHER" id="PTHR32108">
    <property type="entry name" value="DNA-DIRECTED RNA POLYMERASE SUBUNIT ALPHA"/>
    <property type="match status" value="1"/>
</dbReference>
<feature type="compositionally biased region" description="Basic residues" evidence="1">
    <location>
        <begin position="211"/>
        <end position="222"/>
    </location>
</feature>
<feature type="region of interest" description="Disordered" evidence="1">
    <location>
        <begin position="211"/>
        <end position="278"/>
    </location>
</feature>
<organism evidence="2">
    <name type="scientific">Fagus sylvatica</name>
    <name type="common">Beechnut</name>
    <dbReference type="NCBI Taxonomy" id="28930"/>
    <lineage>
        <taxon>Eukaryota</taxon>
        <taxon>Viridiplantae</taxon>
        <taxon>Streptophyta</taxon>
        <taxon>Embryophyta</taxon>
        <taxon>Tracheophyta</taxon>
        <taxon>Spermatophyta</taxon>
        <taxon>Magnoliopsida</taxon>
        <taxon>eudicotyledons</taxon>
        <taxon>Gunneridae</taxon>
        <taxon>Pentapetalae</taxon>
        <taxon>rosids</taxon>
        <taxon>fabids</taxon>
        <taxon>Fagales</taxon>
        <taxon>Fagaceae</taxon>
        <taxon>Fagus</taxon>
    </lineage>
</organism>
<protein>
    <recommendedName>
        <fullName evidence="3">Retrotransposon gag domain-containing protein</fullName>
    </recommendedName>
</protein>